<name>C8X5S8_DESRD</name>
<evidence type="ECO:0000313" key="2">
    <source>
        <dbReference type="EMBL" id="ACV69775.1"/>
    </source>
</evidence>
<sequence length="100" mass="11346">MMKHLVMWTLKEEANGQSAAANAKVMTDMLQALPGLIPEIRHLEVSTRIAQADPGCDCVLYTEFDSQEDLDAYQVHPEHQKCVAFIKDVVAERRVLDYWA</sequence>
<dbReference type="STRING" id="485915.Dret_2493"/>
<keyword evidence="3" id="KW-1185">Reference proteome</keyword>
<evidence type="ECO:0000313" key="3">
    <source>
        <dbReference type="Proteomes" id="UP000001052"/>
    </source>
</evidence>
<dbReference type="InterPro" id="IPR013097">
    <property type="entry name" value="Dabb"/>
</dbReference>
<dbReference type="PANTHER" id="PTHR37832">
    <property type="entry name" value="BLL2683 PROTEIN"/>
    <property type="match status" value="1"/>
</dbReference>
<dbReference type="OrthoDB" id="9808130at2"/>
<gene>
    <name evidence="2" type="ordered locus">Dret_2493</name>
</gene>
<accession>C8X5S8</accession>
<dbReference type="Gene3D" id="3.30.70.100">
    <property type="match status" value="1"/>
</dbReference>
<dbReference type="Proteomes" id="UP000001052">
    <property type="component" value="Chromosome"/>
</dbReference>
<dbReference type="RefSeq" id="WP_015752909.1">
    <property type="nucleotide sequence ID" value="NC_013223.1"/>
</dbReference>
<dbReference type="AlphaFoldDB" id="C8X5S8"/>
<dbReference type="PROSITE" id="PS51502">
    <property type="entry name" value="S_R_A_B_BARREL"/>
    <property type="match status" value="1"/>
</dbReference>
<dbReference type="KEGG" id="drt:Dret_2493"/>
<dbReference type="InterPro" id="IPR011008">
    <property type="entry name" value="Dimeric_a/b-barrel"/>
</dbReference>
<dbReference type="eggNOG" id="COG4627">
    <property type="taxonomic scope" value="Bacteria"/>
</dbReference>
<dbReference type="SMART" id="SM00886">
    <property type="entry name" value="Dabb"/>
    <property type="match status" value="1"/>
</dbReference>
<protein>
    <submittedName>
        <fullName evidence="2">Stress responsive alpha-beta barrel domain protein</fullName>
    </submittedName>
</protein>
<reference evidence="3" key="1">
    <citation type="submission" date="2009-09" db="EMBL/GenBank/DDBJ databases">
        <title>The complete chromosome of Desulfohalobium retbaense DSM 5692.</title>
        <authorList>
            <consortium name="US DOE Joint Genome Institute (JGI-PGF)"/>
            <person name="Lucas S."/>
            <person name="Copeland A."/>
            <person name="Lapidus A."/>
            <person name="Glavina del Rio T."/>
            <person name="Dalin E."/>
            <person name="Tice H."/>
            <person name="Bruce D."/>
            <person name="Goodwin L."/>
            <person name="Pitluck S."/>
            <person name="Kyrpides N."/>
            <person name="Mavromatis K."/>
            <person name="Ivanova N."/>
            <person name="Mikhailova N."/>
            <person name="Munk A.C."/>
            <person name="Brettin T."/>
            <person name="Detter J.C."/>
            <person name="Han C."/>
            <person name="Tapia R."/>
            <person name="Larimer F."/>
            <person name="Land M."/>
            <person name="Hauser L."/>
            <person name="Markowitz V."/>
            <person name="Cheng J.-F."/>
            <person name="Hugenholtz P."/>
            <person name="Woyke T."/>
            <person name="Wu D."/>
            <person name="Spring S."/>
            <person name="Klenk H.-P."/>
            <person name="Eisen J.A."/>
        </authorList>
    </citation>
    <scope>NUCLEOTIDE SEQUENCE [LARGE SCALE GENOMIC DNA]</scope>
    <source>
        <strain evidence="3">DSM 5692</strain>
    </source>
</reference>
<dbReference type="PANTHER" id="PTHR37832:SF1">
    <property type="entry name" value="STRESS-RESPONSE A_B BARREL DOMAIN-CONTAINING PROTEIN"/>
    <property type="match status" value="1"/>
</dbReference>
<dbReference type="SUPFAM" id="SSF54909">
    <property type="entry name" value="Dimeric alpha+beta barrel"/>
    <property type="match status" value="1"/>
</dbReference>
<feature type="domain" description="Stress-response A/B barrel" evidence="1">
    <location>
        <begin position="2"/>
        <end position="98"/>
    </location>
</feature>
<dbReference type="HOGENOM" id="CLU_080664_3_0_7"/>
<proteinExistence type="predicted"/>
<organism evidence="2 3">
    <name type="scientific">Desulfohalobium retbaense (strain ATCC 49708 / DSM 5692 / JCM 16813 / HR100)</name>
    <dbReference type="NCBI Taxonomy" id="485915"/>
    <lineage>
        <taxon>Bacteria</taxon>
        <taxon>Pseudomonadati</taxon>
        <taxon>Thermodesulfobacteriota</taxon>
        <taxon>Desulfovibrionia</taxon>
        <taxon>Desulfovibrionales</taxon>
        <taxon>Desulfohalobiaceae</taxon>
        <taxon>Desulfohalobium</taxon>
    </lineage>
</organism>
<dbReference type="Pfam" id="PF07876">
    <property type="entry name" value="Dabb"/>
    <property type="match status" value="1"/>
</dbReference>
<reference evidence="2 3" key="2">
    <citation type="journal article" date="2010" name="Stand. Genomic Sci.">
        <title>Complete genome sequence of Desulfohalobium retbaense type strain (HR(100)).</title>
        <authorList>
            <person name="Spring S."/>
            <person name="Nolan M."/>
            <person name="Lapidus A."/>
            <person name="Glavina Del Rio T."/>
            <person name="Copeland A."/>
            <person name="Tice H."/>
            <person name="Cheng J.F."/>
            <person name="Lucas S."/>
            <person name="Land M."/>
            <person name="Chen F."/>
            <person name="Bruce D."/>
            <person name="Goodwin L."/>
            <person name="Pitluck S."/>
            <person name="Ivanova N."/>
            <person name="Mavromatis K."/>
            <person name="Mikhailova N."/>
            <person name="Pati A."/>
            <person name="Chen A."/>
            <person name="Palaniappan K."/>
            <person name="Hauser L."/>
            <person name="Chang Y.J."/>
            <person name="Jeffries C.D."/>
            <person name="Munk C."/>
            <person name="Kiss H."/>
            <person name="Chain P."/>
            <person name="Han C."/>
            <person name="Brettin T."/>
            <person name="Detter J.C."/>
            <person name="Schuler E."/>
            <person name="Goker M."/>
            <person name="Rohde M."/>
            <person name="Bristow J."/>
            <person name="Eisen J.A."/>
            <person name="Markowitz V."/>
            <person name="Hugenholtz P."/>
            <person name="Kyrpides N.C."/>
            <person name="Klenk H.P."/>
        </authorList>
    </citation>
    <scope>NUCLEOTIDE SEQUENCE [LARGE SCALE GENOMIC DNA]</scope>
    <source>
        <strain evidence="2 3">DSM 5692</strain>
    </source>
</reference>
<dbReference type="EMBL" id="CP001734">
    <property type="protein sequence ID" value="ACV69775.1"/>
    <property type="molecule type" value="Genomic_DNA"/>
</dbReference>
<evidence type="ECO:0000259" key="1">
    <source>
        <dbReference type="PROSITE" id="PS51502"/>
    </source>
</evidence>